<dbReference type="GO" id="GO:0006457">
    <property type="term" value="P:protein folding"/>
    <property type="evidence" value="ECO:0007669"/>
    <property type="project" value="InterPro"/>
</dbReference>
<feature type="domain" description="PPIase cyclophilin-type" evidence="4">
    <location>
        <begin position="161"/>
        <end position="343"/>
    </location>
</feature>
<dbReference type="PANTHER" id="PTHR45625:SF4">
    <property type="entry name" value="PEPTIDYLPROLYL ISOMERASE DOMAIN AND WD REPEAT-CONTAINING PROTEIN 1"/>
    <property type="match status" value="1"/>
</dbReference>
<evidence type="ECO:0000313" key="5">
    <source>
        <dbReference type="EMBL" id="SUZ94200.1"/>
    </source>
</evidence>
<protein>
    <recommendedName>
        <fullName evidence="1">peptidylprolyl isomerase</fullName>
        <ecNumber evidence="1">5.2.1.8</ecNumber>
    </recommendedName>
</protein>
<organism evidence="5">
    <name type="scientific">marine metagenome</name>
    <dbReference type="NCBI Taxonomy" id="408172"/>
    <lineage>
        <taxon>unclassified sequences</taxon>
        <taxon>metagenomes</taxon>
        <taxon>ecological metagenomes</taxon>
    </lineage>
</organism>
<evidence type="ECO:0000256" key="2">
    <source>
        <dbReference type="ARBA" id="ARBA00023110"/>
    </source>
</evidence>
<sequence>MPIPEILQKAWDEANLLTESGEPEKAMELLRSEAWDACENGAQQARTLRFAADAGTALGEQDTANQKRHWQRAHKNYRKALNFDPKNKETRRRMNKLASMMDERAVSLGLGLQVFDEGNPTPFGLTIMLVAGMMLLVSFKVIPDFFETPEDNSVVTLEISYMPSGGSERVTAFIEIELYPEEAPLHVENFLLLTEDFRYDFTKFHRVIDDFMVQGGDFENQDGTGGHTGKWYGYCNGEEFDSTGNRHSPDTCGQSSWTLPDEANNGLLHTPGSLAMAKTSAANTGSSQFYIVPEDSTPSHLDGVHTVFGQVISGLDHVTAISEVQTDSSDSPLNEVRLIRVTVND</sequence>
<keyword evidence="2" id="KW-0697">Rotamase</keyword>
<proteinExistence type="predicted"/>
<dbReference type="InterPro" id="IPR029000">
    <property type="entry name" value="Cyclophilin-like_dom_sf"/>
</dbReference>
<dbReference type="InterPro" id="IPR020892">
    <property type="entry name" value="Cyclophilin-type_PPIase_CS"/>
</dbReference>
<dbReference type="Gene3D" id="2.40.100.10">
    <property type="entry name" value="Cyclophilin-like"/>
    <property type="match status" value="1"/>
</dbReference>
<dbReference type="PROSITE" id="PS50072">
    <property type="entry name" value="CSA_PPIASE_2"/>
    <property type="match status" value="1"/>
</dbReference>
<dbReference type="CDD" id="cd00317">
    <property type="entry name" value="cyclophilin"/>
    <property type="match status" value="1"/>
</dbReference>
<accession>A0A381RQN3</accession>
<keyword evidence="3" id="KW-0413">Isomerase</keyword>
<dbReference type="SUPFAM" id="SSF50891">
    <property type="entry name" value="Cyclophilin-like"/>
    <property type="match status" value="1"/>
</dbReference>
<evidence type="ECO:0000256" key="1">
    <source>
        <dbReference type="ARBA" id="ARBA00013194"/>
    </source>
</evidence>
<evidence type="ECO:0000259" key="4">
    <source>
        <dbReference type="PROSITE" id="PS50072"/>
    </source>
</evidence>
<dbReference type="PRINTS" id="PR00153">
    <property type="entry name" value="CSAPPISMRASE"/>
</dbReference>
<dbReference type="Pfam" id="PF00160">
    <property type="entry name" value="Pro_isomerase"/>
    <property type="match status" value="1"/>
</dbReference>
<dbReference type="PANTHER" id="PTHR45625">
    <property type="entry name" value="PEPTIDYL-PROLYL CIS-TRANS ISOMERASE-RELATED"/>
    <property type="match status" value="1"/>
</dbReference>
<dbReference type="EMBL" id="UINC01002213">
    <property type="protein sequence ID" value="SUZ94200.1"/>
    <property type="molecule type" value="Genomic_DNA"/>
</dbReference>
<dbReference type="InterPro" id="IPR044666">
    <property type="entry name" value="Cyclophilin_A-like"/>
</dbReference>
<dbReference type="AlphaFoldDB" id="A0A381RQN3"/>
<dbReference type="PROSITE" id="PS00170">
    <property type="entry name" value="CSA_PPIASE_1"/>
    <property type="match status" value="1"/>
</dbReference>
<dbReference type="GO" id="GO:0003755">
    <property type="term" value="F:peptidyl-prolyl cis-trans isomerase activity"/>
    <property type="evidence" value="ECO:0007669"/>
    <property type="project" value="UniProtKB-KW"/>
</dbReference>
<reference evidence="5" key="1">
    <citation type="submission" date="2018-05" db="EMBL/GenBank/DDBJ databases">
        <authorList>
            <person name="Lanie J.A."/>
            <person name="Ng W.-L."/>
            <person name="Kazmierczak K.M."/>
            <person name="Andrzejewski T.M."/>
            <person name="Davidsen T.M."/>
            <person name="Wayne K.J."/>
            <person name="Tettelin H."/>
            <person name="Glass J.I."/>
            <person name="Rusch D."/>
            <person name="Podicherti R."/>
            <person name="Tsui H.-C.T."/>
            <person name="Winkler M.E."/>
        </authorList>
    </citation>
    <scope>NUCLEOTIDE SEQUENCE</scope>
</reference>
<evidence type="ECO:0000256" key="3">
    <source>
        <dbReference type="ARBA" id="ARBA00023235"/>
    </source>
</evidence>
<name>A0A381RQN3_9ZZZZ</name>
<gene>
    <name evidence="5" type="ORF">METZ01_LOCUS47054</name>
</gene>
<dbReference type="EC" id="5.2.1.8" evidence="1"/>
<dbReference type="InterPro" id="IPR002130">
    <property type="entry name" value="Cyclophilin-type_PPIase_dom"/>
</dbReference>